<dbReference type="RefSeq" id="WP_042588464.1">
    <property type="nucleotide sequence ID" value="NZ_CP013447.1"/>
</dbReference>
<evidence type="ECO:0000313" key="2">
    <source>
        <dbReference type="EMBL" id="KVN86388.1"/>
    </source>
</evidence>
<dbReference type="EMBL" id="CP013447">
    <property type="protein sequence ID" value="AOK27140.1"/>
    <property type="molecule type" value="Genomic_DNA"/>
</dbReference>
<reference evidence="2 3" key="1">
    <citation type="submission" date="2015-11" db="EMBL/GenBank/DDBJ databases">
        <title>Expanding the genomic diversity of Burkholderia species for the development of highly accurate diagnostics.</title>
        <authorList>
            <person name="Sahl J."/>
            <person name="Keim P."/>
            <person name="Wagner D."/>
        </authorList>
    </citation>
    <scope>NUCLEOTIDE SEQUENCE [LARGE SCALE GENOMIC DNA]</scope>
    <source>
        <strain evidence="2 3">MSMB1585WGS</strain>
    </source>
</reference>
<proteinExistence type="predicted"/>
<evidence type="ECO:0000313" key="4">
    <source>
        <dbReference type="Proteomes" id="UP000095100"/>
    </source>
</evidence>
<name>A0A103BF91_9BURK</name>
<evidence type="ECO:0008006" key="5">
    <source>
        <dbReference type="Google" id="ProtNLM"/>
    </source>
</evidence>
<protein>
    <recommendedName>
        <fullName evidence="5">HemN C-terminal domain-containing protein</fullName>
    </recommendedName>
</protein>
<dbReference type="EMBL" id="LPAD01000051">
    <property type="protein sequence ID" value="KVN86388.1"/>
    <property type="molecule type" value="Genomic_DNA"/>
</dbReference>
<dbReference type="Proteomes" id="UP000057910">
    <property type="component" value="Unassembled WGS sequence"/>
</dbReference>
<reference evidence="1 4" key="2">
    <citation type="submission" date="2015-12" db="EMBL/GenBank/DDBJ databases">
        <title>Diversity of Burkholderia near neighbor genomes.</title>
        <authorList>
            <person name="Sahl J."/>
            <person name="Wagner D."/>
            <person name="Keim P."/>
        </authorList>
    </citation>
    <scope>NUCLEOTIDE SEQUENCE [LARGE SCALE GENOMIC DNA]</scope>
    <source>
        <strain evidence="1 4">MSMB1189WGS</strain>
    </source>
</reference>
<dbReference type="AlphaFoldDB" id="A0A103BF91"/>
<evidence type="ECO:0000313" key="3">
    <source>
        <dbReference type="Proteomes" id="UP000057910"/>
    </source>
</evidence>
<evidence type="ECO:0000313" key="1">
    <source>
        <dbReference type="EMBL" id="AOK27140.1"/>
    </source>
</evidence>
<sequence length="65" mass="7132">MLSAHEFATLMLVKDAPGRVDPGRAELDVLLERELVKVEDRASAFALPRVTPLGDALLQAMARLF</sequence>
<accession>A0A103BF91</accession>
<dbReference type="Proteomes" id="UP000095100">
    <property type="component" value="Chromosome 2"/>
</dbReference>
<organism evidence="2 3">
    <name type="scientific">Burkholderia ubonensis</name>
    <dbReference type="NCBI Taxonomy" id="101571"/>
    <lineage>
        <taxon>Bacteria</taxon>
        <taxon>Pseudomonadati</taxon>
        <taxon>Pseudomonadota</taxon>
        <taxon>Betaproteobacteria</taxon>
        <taxon>Burkholderiales</taxon>
        <taxon>Burkholderiaceae</taxon>
        <taxon>Burkholderia</taxon>
        <taxon>Burkholderia cepacia complex</taxon>
    </lineage>
</organism>
<gene>
    <name evidence="2" type="ORF">WJ68_09535</name>
    <name evidence="1" type="ORF">WK67_31770</name>
</gene>